<dbReference type="OrthoDB" id="2326446at2759"/>
<proteinExistence type="predicted"/>
<evidence type="ECO:0000313" key="1">
    <source>
        <dbReference type="EMBL" id="KAF2234556.1"/>
    </source>
</evidence>
<protein>
    <recommendedName>
        <fullName evidence="3">N-acetyltransferase domain-containing protein</fullName>
    </recommendedName>
</protein>
<evidence type="ECO:0008006" key="3">
    <source>
        <dbReference type="Google" id="ProtNLM"/>
    </source>
</evidence>
<dbReference type="AlphaFoldDB" id="A0A6A6H8Y8"/>
<name>A0A6A6H8Y8_VIRVR</name>
<dbReference type="EMBL" id="ML991797">
    <property type="protein sequence ID" value="KAF2234556.1"/>
    <property type="molecule type" value="Genomic_DNA"/>
</dbReference>
<keyword evidence="2" id="KW-1185">Reference proteome</keyword>
<accession>A0A6A6H8Y8</accession>
<evidence type="ECO:0000313" key="2">
    <source>
        <dbReference type="Proteomes" id="UP000800092"/>
    </source>
</evidence>
<gene>
    <name evidence="1" type="ORF">EV356DRAFT_501419</name>
</gene>
<dbReference type="Proteomes" id="UP000800092">
    <property type="component" value="Unassembled WGS sequence"/>
</dbReference>
<organism evidence="1 2">
    <name type="scientific">Viridothelium virens</name>
    <name type="common">Speckled blister lichen</name>
    <name type="synonym">Trypethelium virens</name>
    <dbReference type="NCBI Taxonomy" id="1048519"/>
    <lineage>
        <taxon>Eukaryota</taxon>
        <taxon>Fungi</taxon>
        <taxon>Dikarya</taxon>
        <taxon>Ascomycota</taxon>
        <taxon>Pezizomycotina</taxon>
        <taxon>Dothideomycetes</taxon>
        <taxon>Dothideomycetes incertae sedis</taxon>
        <taxon>Trypetheliales</taxon>
        <taxon>Trypetheliaceae</taxon>
        <taxon>Viridothelium</taxon>
    </lineage>
</organism>
<reference evidence="1" key="1">
    <citation type="journal article" date="2020" name="Stud. Mycol.">
        <title>101 Dothideomycetes genomes: a test case for predicting lifestyles and emergence of pathogens.</title>
        <authorList>
            <person name="Haridas S."/>
            <person name="Albert R."/>
            <person name="Binder M."/>
            <person name="Bloem J."/>
            <person name="Labutti K."/>
            <person name="Salamov A."/>
            <person name="Andreopoulos B."/>
            <person name="Baker S."/>
            <person name="Barry K."/>
            <person name="Bills G."/>
            <person name="Bluhm B."/>
            <person name="Cannon C."/>
            <person name="Castanera R."/>
            <person name="Culley D."/>
            <person name="Daum C."/>
            <person name="Ezra D."/>
            <person name="Gonzalez J."/>
            <person name="Henrissat B."/>
            <person name="Kuo A."/>
            <person name="Liang C."/>
            <person name="Lipzen A."/>
            <person name="Lutzoni F."/>
            <person name="Magnuson J."/>
            <person name="Mondo S."/>
            <person name="Nolan M."/>
            <person name="Ohm R."/>
            <person name="Pangilinan J."/>
            <person name="Park H.-J."/>
            <person name="Ramirez L."/>
            <person name="Alfaro M."/>
            <person name="Sun H."/>
            <person name="Tritt A."/>
            <person name="Yoshinaga Y."/>
            <person name="Zwiers L.-H."/>
            <person name="Turgeon B."/>
            <person name="Goodwin S."/>
            <person name="Spatafora J."/>
            <person name="Crous P."/>
            <person name="Grigoriev I."/>
        </authorList>
    </citation>
    <scope>NUCLEOTIDE SEQUENCE</scope>
    <source>
        <strain evidence="1">Tuck. ex Michener</strain>
    </source>
</reference>
<sequence>MSSKHAWKVDLIPWDHRSTEQIARLYEQRVACGWMAEEIPSFVKLANKGGKVFYWVVLADEVPEQEILLKRHFVKYPKEASPLTDTAGQVRLVSRVPSEQQFVPIGHIALDIHAPEEDEKLGLPRSGVVWVHQLYISYALQSEGFGVAAMSKAEQLATSEPLNASIMAVDTMVKEMHMDAAIQKISYDDRGLPRPTKSNEEWYMRLGYQIFARTKEGYKKRHSSGTIALEIAFLKKSLH</sequence>
<dbReference type="Gene3D" id="3.40.630.30">
    <property type="match status" value="1"/>
</dbReference>